<dbReference type="Pfam" id="PF23112">
    <property type="entry name" value="PUB62-63_C"/>
    <property type="match status" value="1"/>
</dbReference>
<dbReference type="AlphaFoldDB" id="A0AAP0AYS7"/>
<gene>
    <name evidence="5" type="primary">PUB62</name>
    <name evidence="5" type="ORF">KSP39_PZI021655</name>
</gene>
<reference evidence="5 6" key="1">
    <citation type="journal article" date="2022" name="Nat. Plants">
        <title>Genomes of leafy and leafless Platanthera orchids illuminate the evolution of mycoheterotrophy.</title>
        <authorList>
            <person name="Li M.H."/>
            <person name="Liu K.W."/>
            <person name="Li Z."/>
            <person name="Lu H.C."/>
            <person name="Ye Q.L."/>
            <person name="Zhang D."/>
            <person name="Wang J.Y."/>
            <person name="Li Y.F."/>
            <person name="Zhong Z.M."/>
            <person name="Liu X."/>
            <person name="Yu X."/>
            <person name="Liu D.K."/>
            <person name="Tu X.D."/>
            <person name="Liu B."/>
            <person name="Hao Y."/>
            <person name="Liao X.Y."/>
            <person name="Jiang Y.T."/>
            <person name="Sun W.H."/>
            <person name="Chen J."/>
            <person name="Chen Y.Q."/>
            <person name="Ai Y."/>
            <person name="Zhai J.W."/>
            <person name="Wu S.S."/>
            <person name="Zhou Z."/>
            <person name="Hsiao Y.Y."/>
            <person name="Wu W.L."/>
            <person name="Chen Y.Y."/>
            <person name="Lin Y.F."/>
            <person name="Hsu J.L."/>
            <person name="Li C.Y."/>
            <person name="Wang Z.W."/>
            <person name="Zhao X."/>
            <person name="Zhong W.Y."/>
            <person name="Ma X.K."/>
            <person name="Ma L."/>
            <person name="Huang J."/>
            <person name="Chen G.Z."/>
            <person name="Huang M.Z."/>
            <person name="Huang L."/>
            <person name="Peng D.H."/>
            <person name="Luo Y.B."/>
            <person name="Zou S.Q."/>
            <person name="Chen S.P."/>
            <person name="Lan S."/>
            <person name="Tsai W.C."/>
            <person name="Van de Peer Y."/>
            <person name="Liu Z.J."/>
        </authorList>
    </citation>
    <scope>NUCLEOTIDE SEQUENCE [LARGE SCALE GENOMIC DNA]</scope>
    <source>
        <strain evidence="5">Lor287</strain>
    </source>
</reference>
<protein>
    <submittedName>
        <fullName evidence="5">U-box domain-containing protein 62</fullName>
    </submittedName>
</protein>
<organism evidence="5 6">
    <name type="scientific">Platanthera zijinensis</name>
    <dbReference type="NCBI Taxonomy" id="2320716"/>
    <lineage>
        <taxon>Eukaryota</taxon>
        <taxon>Viridiplantae</taxon>
        <taxon>Streptophyta</taxon>
        <taxon>Embryophyta</taxon>
        <taxon>Tracheophyta</taxon>
        <taxon>Spermatophyta</taxon>
        <taxon>Magnoliopsida</taxon>
        <taxon>Liliopsida</taxon>
        <taxon>Asparagales</taxon>
        <taxon>Orchidaceae</taxon>
        <taxon>Orchidoideae</taxon>
        <taxon>Orchideae</taxon>
        <taxon>Orchidinae</taxon>
        <taxon>Platanthera</taxon>
    </lineage>
</organism>
<evidence type="ECO:0000256" key="2">
    <source>
        <dbReference type="ARBA" id="ARBA00022679"/>
    </source>
</evidence>
<feature type="domain" description="U-box" evidence="4">
    <location>
        <begin position="270"/>
        <end position="342"/>
    </location>
</feature>
<dbReference type="Proteomes" id="UP001418222">
    <property type="component" value="Unassembled WGS sequence"/>
</dbReference>
<comment type="caution">
    <text evidence="5">The sequence shown here is derived from an EMBL/GenBank/DDBJ whole genome shotgun (WGS) entry which is preliminary data.</text>
</comment>
<evidence type="ECO:0000313" key="5">
    <source>
        <dbReference type="EMBL" id="KAK8919303.1"/>
    </source>
</evidence>
<dbReference type="InterPro" id="IPR013083">
    <property type="entry name" value="Znf_RING/FYVE/PHD"/>
</dbReference>
<keyword evidence="6" id="KW-1185">Reference proteome</keyword>
<comment type="pathway">
    <text evidence="1">Protein modification; protein ubiquitination.</text>
</comment>
<dbReference type="PROSITE" id="PS51698">
    <property type="entry name" value="U_BOX"/>
    <property type="match status" value="1"/>
</dbReference>
<dbReference type="Gene3D" id="3.30.40.10">
    <property type="entry name" value="Zinc/RING finger domain, C3HC4 (zinc finger)"/>
    <property type="match status" value="1"/>
</dbReference>
<dbReference type="PANTHER" id="PTHR33644">
    <property type="entry name" value="U-BOX DOMAIN-CONTAINING PROTEIN 62-RELATED"/>
    <property type="match status" value="1"/>
</dbReference>
<proteinExistence type="predicted"/>
<evidence type="ECO:0000256" key="1">
    <source>
        <dbReference type="ARBA" id="ARBA00004906"/>
    </source>
</evidence>
<dbReference type="InterPro" id="IPR003613">
    <property type="entry name" value="Ubox_domain"/>
</dbReference>
<evidence type="ECO:0000259" key="4">
    <source>
        <dbReference type="PROSITE" id="PS51698"/>
    </source>
</evidence>
<dbReference type="InterPro" id="IPR057649">
    <property type="entry name" value="PUB62-63_C"/>
</dbReference>
<accession>A0AAP0AYS7</accession>
<name>A0AAP0AYS7_9ASPA</name>
<dbReference type="EMBL" id="JBBWWQ010000019">
    <property type="protein sequence ID" value="KAK8919303.1"/>
    <property type="molecule type" value="Genomic_DNA"/>
</dbReference>
<dbReference type="PANTHER" id="PTHR33644:SF5">
    <property type="entry name" value="U-BOX DOMAIN-CONTAINING PROTEIN 62"/>
    <property type="match status" value="1"/>
</dbReference>
<dbReference type="GO" id="GO:0016567">
    <property type="term" value="P:protein ubiquitination"/>
    <property type="evidence" value="ECO:0007669"/>
    <property type="project" value="InterPro"/>
</dbReference>
<sequence>MTQPHGIAVKLSRDPVDRHLGFLARREGVSHSAVALEEHRLIQPQRTENGSSTRLAFLGDAMPFSLAGSCVDYAAVGKPRAGFSFVMEGNKLFPNVKGDGRPFTTQEAALRCSLHVSQSRMERGSGNVRNRGWNVDGNVDSVSGGDGSDGDEDDEDDADEIDDDEFDDGDGEIDGLATADVVNANKNSNTSSGSVQSSSEKISCFGFCVNGMRENPGEQHRHCEGGDNYGNSITVVEPVSTPQKAVGGDNVYSFCNKRRQGSFSVYPGESVRAHLSDPVTGILMDDAIILPCGHSFGVGGMQHVRQMKACFKCSLPISEDSVRPNLALRAAVQAFLREEESHSSRISKRRRNRFELDRYANDDQLSMDSRSRGVQFPFNVSDRVIIKGNKRTPERFVGRIAVVTTQCLNGWYVVKTLDNAESVKLQYRSLEKVPDDSSNFIGNKAISSNWL</sequence>
<feature type="compositionally biased region" description="Acidic residues" evidence="3">
    <location>
        <begin position="148"/>
        <end position="173"/>
    </location>
</feature>
<feature type="region of interest" description="Disordered" evidence="3">
    <location>
        <begin position="121"/>
        <end position="174"/>
    </location>
</feature>
<dbReference type="GO" id="GO:0004842">
    <property type="term" value="F:ubiquitin-protein transferase activity"/>
    <property type="evidence" value="ECO:0007669"/>
    <property type="project" value="InterPro"/>
</dbReference>
<evidence type="ECO:0000256" key="3">
    <source>
        <dbReference type="SAM" id="MobiDB-lite"/>
    </source>
</evidence>
<dbReference type="SUPFAM" id="SSF57850">
    <property type="entry name" value="RING/U-box"/>
    <property type="match status" value="1"/>
</dbReference>
<keyword evidence="2" id="KW-0808">Transferase</keyword>
<evidence type="ECO:0000313" key="6">
    <source>
        <dbReference type="Proteomes" id="UP001418222"/>
    </source>
</evidence>